<dbReference type="GO" id="GO:0046872">
    <property type="term" value="F:metal ion binding"/>
    <property type="evidence" value="ECO:0007669"/>
    <property type="project" value="UniProtKB-KW"/>
</dbReference>
<feature type="domain" description="Sulfatase N-terminal" evidence="5">
    <location>
        <begin position="58"/>
        <end position="355"/>
    </location>
</feature>
<dbReference type="InterPro" id="IPR050738">
    <property type="entry name" value="Sulfatase"/>
</dbReference>
<dbReference type="Gene3D" id="3.30.1120.10">
    <property type="match status" value="1"/>
</dbReference>
<keyword evidence="3 7" id="KW-0378">Hydrolase</keyword>
<protein>
    <submittedName>
        <fullName evidence="7">Arylsulfatase</fullName>
        <ecNumber evidence="7">3.1.6.1</ecNumber>
    </submittedName>
</protein>
<keyword evidence="4" id="KW-0106">Calcium</keyword>
<sequence precursor="true">MWLRPRLSHHRQNDFMESTQVRTQMHKKIVTRIVSCVVCMMWGLACATTQAAEPDDRPNVILVMTDDQGYGDVRSHDNPLIDTPNLDQLAKDGARFKNFFVSPLCAPTRASLLTGRYHIRTGTVNVSNNLEIMRSEETTIAELFRSNGYSTALFGKWHNGEHFPHNPNGQGFDEFVGFCAGHFGNYFDPVLEHNAGTIKTKGFITDVLTERAMEWIAANRSDKFFCYIPYNAPHTPYQVPDAYYEKYSARGLGVKTATIYGMVENIDHNIGRLLKKVKELGLQENTIVLFLTDNGPNTRDRYNGGMKGHKGQVDEGGVRVPLFVRWSGHIKPDRVVDGLAAHIDLLPTLADLCGIEVPDNLRLDGRSLKASLLNKQTAPSDRMIFTHRYWAKKLQLPNGAARSLRYRYVRTAREESLFDLIEDPGQKKDISKERPEQFQRHRDAYRNWFADVSKDWQLESLIPCGYQQFPITHLHAVQSKLSGSLKFHGKGFHHDWIVNWVDPDDKITWYIDVVEPGKYRVAVKYTCPMKDVGSQIRVTVNENELEAIVDQPFDPALFPNHDRAPRAGELEKPWATLEVGQMELDRGVTKLILSADQMPGTQVMEVREVILERVLSS</sequence>
<dbReference type="InterPro" id="IPR031712">
    <property type="entry name" value="DUF5077"/>
</dbReference>
<dbReference type="EC" id="3.1.6.1" evidence="7"/>
<comment type="similarity">
    <text evidence="1">Belongs to the sulfatase family.</text>
</comment>
<evidence type="ECO:0000259" key="5">
    <source>
        <dbReference type="Pfam" id="PF00884"/>
    </source>
</evidence>
<feature type="domain" description="DUF5077" evidence="6">
    <location>
        <begin position="495"/>
        <end position="549"/>
    </location>
</feature>
<dbReference type="OrthoDB" id="9783154at2"/>
<reference evidence="7 8" key="1">
    <citation type="submission" date="2019-02" db="EMBL/GenBank/DDBJ databases">
        <title>Deep-cultivation of Planctomycetes and their phenomic and genomic characterization uncovers novel biology.</title>
        <authorList>
            <person name="Wiegand S."/>
            <person name="Jogler M."/>
            <person name="Boedeker C."/>
            <person name="Pinto D."/>
            <person name="Vollmers J."/>
            <person name="Rivas-Marin E."/>
            <person name="Kohn T."/>
            <person name="Peeters S.H."/>
            <person name="Heuer A."/>
            <person name="Rast P."/>
            <person name="Oberbeckmann S."/>
            <person name="Bunk B."/>
            <person name="Jeske O."/>
            <person name="Meyerdierks A."/>
            <person name="Storesund J.E."/>
            <person name="Kallscheuer N."/>
            <person name="Luecker S."/>
            <person name="Lage O.M."/>
            <person name="Pohl T."/>
            <person name="Merkel B.J."/>
            <person name="Hornburger P."/>
            <person name="Mueller R.-W."/>
            <person name="Bruemmer F."/>
            <person name="Labrenz M."/>
            <person name="Spormann A.M."/>
            <person name="Op Den Camp H."/>
            <person name="Overmann J."/>
            <person name="Amann R."/>
            <person name="Jetten M.S.M."/>
            <person name="Mascher T."/>
            <person name="Medema M.H."/>
            <person name="Devos D.P."/>
            <person name="Kaster A.-K."/>
            <person name="Ovreas L."/>
            <person name="Rohde M."/>
            <person name="Galperin M.Y."/>
            <person name="Jogler C."/>
        </authorList>
    </citation>
    <scope>NUCLEOTIDE SEQUENCE [LARGE SCALE GENOMIC DNA]</scope>
    <source>
        <strain evidence="7 8">KOR42</strain>
    </source>
</reference>
<evidence type="ECO:0000256" key="1">
    <source>
        <dbReference type="ARBA" id="ARBA00008779"/>
    </source>
</evidence>
<evidence type="ECO:0000313" key="7">
    <source>
        <dbReference type="EMBL" id="TWT58316.1"/>
    </source>
</evidence>
<dbReference type="InterPro" id="IPR000917">
    <property type="entry name" value="Sulfatase_N"/>
</dbReference>
<evidence type="ECO:0000259" key="6">
    <source>
        <dbReference type="Pfam" id="PF16871"/>
    </source>
</evidence>
<evidence type="ECO:0000256" key="3">
    <source>
        <dbReference type="ARBA" id="ARBA00022801"/>
    </source>
</evidence>
<keyword evidence="2" id="KW-0479">Metal-binding</keyword>
<dbReference type="Gene3D" id="2.60.120.260">
    <property type="entry name" value="Galactose-binding domain-like"/>
    <property type="match status" value="1"/>
</dbReference>
<dbReference type="Proteomes" id="UP000317243">
    <property type="component" value="Unassembled WGS sequence"/>
</dbReference>
<dbReference type="InterPro" id="IPR017850">
    <property type="entry name" value="Alkaline_phosphatase_core_sf"/>
</dbReference>
<dbReference type="GO" id="GO:0004065">
    <property type="term" value="F:arylsulfatase activity"/>
    <property type="evidence" value="ECO:0007669"/>
    <property type="project" value="UniProtKB-EC"/>
</dbReference>
<name>A0A5C5X5L5_9PLAN</name>
<proteinExistence type="inferred from homology"/>
<dbReference type="Pfam" id="PF16871">
    <property type="entry name" value="DUF5077"/>
    <property type="match status" value="1"/>
</dbReference>
<dbReference type="PANTHER" id="PTHR42693">
    <property type="entry name" value="ARYLSULFATASE FAMILY MEMBER"/>
    <property type="match status" value="1"/>
</dbReference>
<gene>
    <name evidence="7" type="primary">atsA_23</name>
    <name evidence="7" type="ORF">KOR42_16900</name>
</gene>
<accession>A0A5C5X5L5</accession>
<keyword evidence="8" id="KW-1185">Reference proteome</keyword>
<dbReference type="PANTHER" id="PTHR42693:SF53">
    <property type="entry name" value="ENDO-4-O-SULFATASE"/>
    <property type="match status" value="1"/>
</dbReference>
<dbReference type="EMBL" id="SIHI01000001">
    <property type="protein sequence ID" value="TWT58316.1"/>
    <property type="molecule type" value="Genomic_DNA"/>
</dbReference>
<dbReference type="CDD" id="cd16146">
    <property type="entry name" value="ARS_like"/>
    <property type="match status" value="1"/>
</dbReference>
<organism evidence="7 8">
    <name type="scientific">Thalassoglobus neptunius</name>
    <dbReference type="NCBI Taxonomy" id="1938619"/>
    <lineage>
        <taxon>Bacteria</taxon>
        <taxon>Pseudomonadati</taxon>
        <taxon>Planctomycetota</taxon>
        <taxon>Planctomycetia</taxon>
        <taxon>Planctomycetales</taxon>
        <taxon>Planctomycetaceae</taxon>
        <taxon>Thalassoglobus</taxon>
    </lineage>
</organism>
<dbReference type="CDD" id="cd02795">
    <property type="entry name" value="CBM6-CBM35-CBM36_like"/>
    <property type="match status" value="1"/>
</dbReference>
<comment type="caution">
    <text evidence="7">The sequence shown here is derived from an EMBL/GenBank/DDBJ whole genome shotgun (WGS) entry which is preliminary data.</text>
</comment>
<evidence type="ECO:0000256" key="2">
    <source>
        <dbReference type="ARBA" id="ARBA00022723"/>
    </source>
</evidence>
<dbReference type="SUPFAM" id="SSF53649">
    <property type="entry name" value="Alkaline phosphatase-like"/>
    <property type="match status" value="1"/>
</dbReference>
<evidence type="ECO:0000313" key="8">
    <source>
        <dbReference type="Proteomes" id="UP000317243"/>
    </source>
</evidence>
<dbReference type="Gene3D" id="3.40.720.10">
    <property type="entry name" value="Alkaline Phosphatase, subunit A"/>
    <property type="match status" value="1"/>
</dbReference>
<dbReference type="AlphaFoldDB" id="A0A5C5X5L5"/>
<evidence type="ECO:0000256" key="4">
    <source>
        <dbReference type="ARBA" id="ARBA00022837"/>
    </source>
</evidence>
<dbReference type="InterPro" id="IPR024607">
    <property type="entry name" value="Sulfatase_CS"/>
</dbReference>
<dbReference type="PROSITE" id="PS00523">
    <property type="entry name" value="SULFATASE_1"/>
    <property type="match status" value="1"/>
</dbReference>
<dbReference type="Pfam" id="PF00884">
    <property type="entry name" value="Sulfatase"/>
    <property type="match status" value="1"/>
</dbReference>